<evidence type="ECO:0000313" key="2">
    <source>
        <dbReference type="EMBL" id="VDN20544.1"/>
    </source>
</evidence>
<sequence length="79" mass="9211">MEWNFDSNNEQYVPEVEATYDGPVLEGDISAEFMEQLIETFKAQKKLHKKYAYKASFCGFSAYEVKFCRFMDTDEGNIS</sequence>
<evidence type="ECO:0000259" key="1">
    <source>
        <dbReference type="Pfam" id="PF08321"/>
    </source>
</evidence>
<reference evidence="2 3" key="2">
    <citation type="submission" date="2018-11" db="EMBL/GenBank/DDBJ databases">
        <authorList>
            <consortium name="Pathogen Informatics"/>
        </authorList>
    </citation>
    <scope>NUCLEOTIDE SEQUENCE [LARGE SCALE GENOMIC DNA]</scope>
</reference>
<name>A0A183DUV1_9BILA</name>
<evidence type="ECO:0000313" key="4">
    <source>
        <dbReference type="WBParaSite" id="GPUH_0001250601-mRNA-1"/>
    </source>
</evidence>
<proteinExistence type="predicted"/>
<dbReference type="OrthoDB" id="445564at2759"/>
<evidence type="ECO:0000313" key="3">
    <source>
        <dbReference type="Proteomes" id="UP000271098"/>
    </source>
</evidence>
<dbReference type="AlphaFoldDB" id="A0A183DUV1"/>
<gene>
    <name evidence="2" type="ORF">GPUH_LOCUS12492</name>
</gene>
<dbReference type="InterPro" id="IPR013235">
    <property type="entry name" value="PPP_dom"/>
</dbReference>
<reference evidence="4" key="1">
    <citation type="submission" date="2016-06" db="UniProtKB">
        <authorList>
            <consortium name="WormBaseParasite"/>
        </authorList>
    </citation>
    <scope>IDENTIFICATION</scope>
</reference>
<dbReference type="WBParaSite" id="GPUH_0001250601-mRNA-1">
    <property type="protein sequence ID" value="GPUH_0001250601-mRNA-1"/>
    <property type="gene ID" value="GPUH_0001250601"/>
</dbReference>
<protein>
    <submittedName>
        <fullName evidence="4">Protein-serine/threonine phosphatase</fullName>
    </submittedName>
</protein>
<dbReference type="Pfam" id="PF08321">
    <property type="entry name" value="PPP5"/>
    <property type="match status" value="1"/>
</dbReference>
<accession>A0A183DUV1</accession>
<dbReference type="Proteomes" id="UP000271098">
    <property type="component" value="Unassembled WGS sequence"/>
</dbReference>
<dbReference type="EMBL" id="UYRT01079357">
    <property type="protein sequence ID" value="VDN20544.1"/>
    <property type="molecule type" value="Genomic_DNA"/>
</dbReference>
<feature type="domain" description="PPP" evidence="1">
    <location>
        <begin position="15"/>
        <end position="54"/>
    </location>
</feature>
<keyword evidence="3" id="KW-1185">Reference proteome</keyword>
<organism evidence="4">
    <name type="scientific">Gongylonema pulchrum</name>
    <dbReference type="NCBI Taxonomy" id="637853"/>
    <lineage>
        <taxon>Eukaryota</taxon>
        <taxon>Metazoa</taxon>
        <taxon>Ecdysozoa</taxon>
        <taxon>Nematoda</taxon>
        <taxon>Chromadorea</taxon>
        <taxon>Rhabditida</taxon>
        <taxon>Spirurina</taxon>
        <taxon>Spiruromorpha</taxon>
        <taxon>Spiruroidea</taxon>
        <taxon>Gongylonematidae</taxon>
        <taxon>Gongylonema</taxon>
    </lineage>
</organism>